<feature type="domain" description="DNA mismatch repair proteins mutS family" evidence="10">
    <location>
        <begin position="741"/>
        <end position="757"/>
    </location>
</feature>
<dbReference type="EMBL" id="OU895877">
    <property type="protein sequence ID" value="CAG9799133.1"/>
    <property type="molecule type" value="Genomic_DNA"/>
</dbReference>
<evidence type="ECO:0000256" key="7">
    <source>
        <dbReference type="ARBA" id="ARBA00023204"/>
    </source>
</evidence>
<evidence type="ECO:0000256" key="9">
    <source>
        <dbReference type="SAM" id="Coils"/>
    </source>
</evidence>
<dbReference type="GO" id="GO:0140664">
    <property type="term" value="F:ATP-dependent DNA damage sensor activity"/>
    <property type="evidence" value="ECO:0007669"/>
    <property type="project" value="InterPro"/>
</dbReference>
<dbReference type="Gene3D" id="3.40.1170.10">
    <property type="entry name" value="DNA repair protein MutS, domain I"/>
    <property type="match status" value="1"/>
</dbReference>
<dbReference type="GO" id="GO:0030983">
    <property type="term" value="F:mismatched DNA binding"/>
    <property type="evidence" value="ECO:0007669"/>
    <property type="project" value="InterPro"/>
</dbReference>
<keyword evidence="9" id="KW-0175">Coiled coil</keyword>
<dbReference type="Proteomes" id="UP001153620">
    <property type="component" value="Chromosome 1"/>
</dbReference>
<sequence length="888" mass="100418">MAQKVHKALNLDQKSQRKFIEFYTKELQSTSKDARIFHAFERSDFYSIHGNDIDIALKTSLKSSIITKIMAPDDSKLTLKYASLNKNLMERLIRELLLIHFYRVEVYTCKKDEYVQAFKGSPGNLVQFENLLSNSSHQSTDVFSNLLVSIQVITCNQQKKVAVCSMDSDEFIIQVSEFDDTDFFMELEAAMVILSPKEVLLPKITGEYSKIKDIMDRNSVLVTLLKKSDFQKNAEFLQDLEKIHKFKKGQQHNIHSIAEVKLDNAMECLAATLKYLETVKDETNLGKYTIKTLNLNRFLHLDTAAFKALNLFPVPGSIYCSTTSKNQSVLGVLDRCKTTQGKKLLRQWIKQPLKNLDMIKERLDILECFVENQEARSVLHNEFLNTMPDVLMLTNKLSRKRANLIDVYKIYCVISRLPEIIKVLKTLGCNAIISTMVSPLKDMMQDLKKIQDMFEEVIDAENLKKGDYLVRSSFDDDLNDIKQNMDSLEEKLAKETKSSAKLLGLDVGLKLDYISHLGFYLRTTKKEDKNVRKHSKFLVIDTARGGLRFTTDLIKGLNEEYSVLKASYEEQQKNIVGEICRIVAGYSTPLMNLNHIIALLDLFLGLANVVQNSPGCYVRPQMFPASERVLQVDELRHPCLECQDDVQYIPNSVDLKVDENELLIITGSNISGKSTYIRSIGCAVLLSHMGMFVPCESAKISICDSILARIGATDDIQKNLSTFAVEMVETASILKSATSNSLVIIDELGRGTSTFEGLGLAWSISEYLANTTKCFTLFATHFHEITNLADSLPNVKNYHLASLVENDKLTLLFKVKPGPMIKSFGIQVADIAQLPKSVVTTAKQYLSELECSDFISASDPQRCLKIDAYLEMIKKDKSFDFSLLASLF</sequence>
<dbReference type="SUPFAM" id="SSF48334">
    <property type="entry name" value="DNA repair protein MutS, domain III"/>
    <property type="match status" value="1"/>
</dbReference>
<dbReference type="InterPro" id="IPR016151">
    <property type="entry name" value="DNA_mismatch_repair_MutS_N"/>
</dbReference>
<accession>A0A9N9RMC1</accession>
<keyword evidence="5" id="KW-0067">ATP-binding</keyword>
<evidence type="ECO:0000256" key="2">
    <source>
        <dbReference type="ARBA" id="ARBA00006271"/>
    </source>
</evidence>
<dbReference type="GO" id="GO:0032301">
    <property type="term" value="C:MutSalpha complex"/>
    <property type="evidence" value="ECO:0007669"/>
    <property type="project" value="TreeGrafter"/>
</dbReference>
<keyword evidence="7" id="KW-0234">DNA repair</keyword>
<dbReference type="PROSITE" id="PS00486">
    <property type="entry name" value="DNA_MISMATCH_REPAIR_2"/>
    <property type="match status" value="1"/>
</dbReference>
<protein>
    <recommendedName>
        <fullName evidence="10">DNA mismatch repair proteins mutS family domain-containing protein</fullName>
    </recommendedName>
</protein>
<keyword evidence="3" id="KW-0547">Nucleotide-binding</keyword>
<gene>
    <name evidence="11" type="ORF">CHIRRI_LOCUS2108</name>
</gene>
<dbReference type="InterPro" id="IPR007861">
    <property type="entry name" value="DNA_mismatch_repair_MutS_clamp"/>
</dbReference>
<name>A0A9N9RMC1_9DIPT</name>
<dbReference type="Pfam" id="PF05192">
    <property type="entry name" value="MutS_III"/>
    <property type="match status" value="1"/>
</dbReference>
<dbReference type="Gene3D" id="1.10.1420.10">
    <property type="match status" value="2"/>
</dbReference>
<dbReference type="InterPro" id="IPR027417">
    <property type="entry name" value="P-loop_NTPase"/>
</dbReference>
<evidence type="ECO:0000259" key="10">
    <source>
        <dbReference type="PROSITE" id="PS00486"/>
    </source>
</evidence>
<organism evidence="11 12">
    <name type="scientific">Chironomus riparius</name>
    <dbReference type="NCBI Taxonomy" id="315576"/>
    <lineage>
        <taxon>Eukaryota</taxon>
        <taxon>Metazoa</taxon>
        <taxon>Ecdysozoa</taxon>
        <taxon>Arthropoda</taxon>
        <taxon>Hexapoda</taxon>
        <taxon>Insecta</taxon>
        <taxon>Pterygota</taxon>
        <taxon>Neoptera</taxon>
        <taxon>Endopterygota</taxon>
        <taxon>Diptera</taxon>
        <taxon>Nematocera</taxon>
        <taxon>Chironomoidea</taxon>
        <taxon>Chironomidae</taxon>
        <taxon>Chironominae</taxon>
        <taxon>Chironomus</taxon>
    </lineage>
</organism>
<dbReference type="PANTHER" id="PTHR11361:SF35">
    <property type="entry name" value="DNA MISMATCH REPAIR PROTEIN MSH2"/>
    <property type="match status" value="1"/>
</dbReference>
<dbReference type="Pfam" id="PF05190">
    <property type="entry name" value="MutS_IV"/>
    <property type="match status" value="1"/>
</dbReference>
<dbReference type="Pfam" id="PF00488">
    <property type="entry name" value="MutS_V"/>
    <property type="match status" value="1"/>
</dbReference>
<dbReference type="InterPro" id="IPR007860">
    <property type="entry name" value="DNA_mmatch_repair_MutS_con_dom"/>
</dbReference>
<keyword evidence="6" id="KW-0238">DNA-binding</keyword>
<keyword evidence="4" id="KW-0227">DNA damage</keyword>
<dbReference type="GO" id="GO:0005524">
    <property type="term" value="F:ATP binding"/>
    <property type="evidence" value="ECO:0007669"/>
    <property type="project" value="UniProtKB-KW"/>
</dbReference>
<dbReference type="InterPro" id="IPR007696">
    <property type="entry name" value="DNA_mismatch_repair_MutS_core"/>
</dbReference>
<evidence type="ECO:0000256" key="1">
    <source>
        <dbReference type="ARBA" id="ARBA00004123"/>
    </source>
</evidence>
<comment type="subcellular location">
    <subcellularLocation>
        <location evidence="1">Nucleus</location>
    </subcellularLocation>
</comment>
<dbReference type="OrthoDB" id="295033at2759"/>
<dbReference type="InterPro" id="IPR036678">
    <property type="entry name" value="MutS_con_dom_sf"/>
</dbReference>
<reference evidence="11" key="1">
    <citation type="submission" date="2022-01" db="EMBL/GenBank/DDBJ databases">
        <authorList>
            <person name="King R."/>
        </authorList>
    </citation>
    <scope>NUCLEOTIDE SEQUENCE</scope>
</reference>
<reference evidence="11" key="2">
    <citation type="submission" date="2022-10" db="EMBL/GenBank/DDBJ databases">
        <authorList>
            <consortium name="ENA_rothamsted_submissions"/>
            <consortium name="culmorum"/>
            <person name="King R."/>
        </authorList>
    </citation>
    <scope>NUCLEOTIDE SEQUENCE</scope>
</reference>
<dbReference type="AlphaFoldDB" id="A0A9N9RMC1"/>
<dbReference type="GO" id="GO:0006298">
    <property type="term" value="P:mismatch repair"/>
    <property type="evidence" value="ECO:0007669"/>
    <property type="project" value="InterPro"/>
</dbReference>
<dbReference type="InterPro" id="IPR036187">
    <property type="entry name" value="DNA_mismatch_repair_MutS_sf"/>
</dbReference>
<dbReference type="Pfam" id="PF05188">
    <property type="entry name" value="MutS_II"/>
    <property type="match status" value="1"/>
</dbReference>
<evidence type="ECO:0000256" key="8">
    <source>
        <dbReference type="ARBA" id="ARBA00023242"/>
    </source>
</evidence>
<feature type="coiled-coil region" evidence="9">
    <location>
        <begin position="471"/>
        <end position="498"/>
    </location>
</feature>
<evidence type="ECO:0000256" key="4">
    <source>
        <dbReference type="ARBA" id="ARBA00022763"/>
    </source>
</evidence>
<dbReference type="SUPFAM" id="SSF52540">
    <property type="entry name" value="P-loop containing nucleoside triphosphate hydrolases"/>
    <property type="match status" value="1"/>
</dbReference>
<evidence type="ECO:0000256" key="6">
    <source>
        <dbReference type="ARBA" id="ARBA00023125"/>
    </source>
</evidence>
<proteinExistence type="inferred from homology"/>
<comment type="similarity">
    <text evidence="2">Belongs to the DNA mismatch repair MutS family.</text>
</comment>
<evidence type="ECO:0000313" key="11">
    <source>
        <dbReference type="EMBL" id="CAG9799133.1"/>
    </source>
</evidence>
<keyword evidence="8" id="KW-0539">Nucleus</keyword>
<dbReference type="GO" id="GO:0006312">
    <property type="term" value="P:mitotic recombination"/>
    <property type="evidence" value="ECO:0007669"/>
    <property type="project" value="TreeGrafter"/>
</dbReference>
<evidence type="ECO:0000256" key="5">
    <source>
        <dbReference type="ARBA" id="ARBA00022840"/>
    </source>
</evidence>
<dbReference type="PANTHER" id="PTHR11361">
    <property type="entry name" value="DNA MISMATCH REPAIR PROTEIN MUTS FAMILY MEMBER"/>
    <property type="match status" value="1"/>
</dbReference>
<dbReference type="InterPro" id="IPR045076">
    <property type="entry name" value="MutS"/>
</dbReference>
<dbReference type="SMART" id="SM00534">
    <property type="entry name" value="MUTSac"/>
    <property type="match status" value="1"/>
</dbReference>
<dbReference type="InterPro" id="IPR011184">
    <property type="entry name" value="DNA_mismatch_repair_Msh2"/>
</dbReference>
<dbReference type="InterPro" id="IPR000432">
    <property type="entry name" value="DNA_mismatch_repair_MutS_C"/>
</dbReference>
<evidence type="ECO:0000256" key="3">
    <source>
        <dbReference type="ARBA" id="ARBA00022741"/>
    </source>
</evidence>
<dbReference type="Gene3D" id="3.40.50.300">
    <property type="entry name" value="P-loop containing nucleotide triphosphate hydrolases"/>
    <property type="match status" value="1"/>
</dbReference>
<dbReference type="PIRSF" id="PIRSF005813">
    <property type="entry name" value="MSH2"/>
    <property type="match status" value="1"/>
</dbReference>
<dbReference type="SMART" id="SM00533">
    <property type="entry name" value="MUTSd"/>
    <property type="match status" value="1"/>
</dbReference>
<evidence type="ECO:0000313" key="12">
    <source>
        <dbReference type="Proteomes" id="UP001153620"/>
    </source>
</evidence>
<dbReference type="Gene3D" id="3.30.420.110">
    <property type="entry name" value="MutS, connector domain"/>
    <property type="match status" value="1"/>
</dbReference>
<keyword evidence="12" id="KW-1185">Reference proteome</keyword>